<dbReference type="Pfam" id="PF21079">
    <property type="entry name" value="GDH_HM2"/>
    <property type="match status" value="1"/>
</dbReference>
<dbReference type="Pfam" id="PF21076">
    <property type="entry name" value="GDH_ACT2"/>
    <property type="match status" value="1"/>
</dbReference>
<evidence type="ECO:0000259" key="5">
    <source>
        <dbReference type="Pfam" id="PF21076"/>
    </source>
</evidence>
<feature type="domain" description="NAD-glutamate dehydrogenase catalytic" evidence="2">
    <location>
        <begin position="730"/>
        <end position="1224"/>
    </location>
</feature>
<name>A0A916TD40_9HYPH</name>
<dbReference type="InterPro" id="IPR048381">
    <property type="entry name" value="GDH_C"/>
</dbReference>
<dbReference type="GO" id="GO:0004352">
    <property type="term" value="F:glutamate dehydrogenase (NAD+) activity"/>
    <property type="evidence" value="ECO:0007669"/>
    <property type="project" value="InterPro"/>
</dbReference>
<dbReference type="InterPro" id="IPR049058">
    <property type="entry name" value="NAD_Glu_DH_HM2"/>
</dbReference>
<keyword evidence="8" id="KW-1185">Reference proteome</keyword>
<keyword evidence="1" id="KW-0560">Oxidoreductase</keyword>
<evidence type="ECO:0000259" key="6">
    <source>
        <dbReference type="Pfam" id="PF21077"/>
    </source>
</evidence>
<evidence type="ECO:0000256" key="1">
    <source>
        <dbReference type="ARBA" id="ARBA00023002"/>
    </source>
</evidence>
<dbReference type="PANTHER" id="PTHR43403:SF1">
    <property type="entry name" value="NAD-SPECIFIC GLUTAMATE DEHYDROGENASE"/>
    <property type="match status" value="1"/>
</dbReference>
<feature type="domain" description="NAD-glutamate dehydrogenase ACT2" evidence="5">
    <location>
        <begin position="407"/>
        <end position="495"/>
    </location>
</feature>
<sequence length="1601" mass="179660">MPDKHAPQKHKLIADVISMFDTSKTAVRDFAETLYERGAAEDLVTYSAEELAELADLAFEDFQSRTPGIHRIRVFNPQLKAKGGKGGNLTVIEIVNDNMPFLVDSVMDELQVRKLDVHLVLHPIFVVERDANGTLLSAVKRKKTVKRTDQQESLIHIHVGCLDAEKDRAALRDSLDTVLKDVRAAVEDFKPMRERMAEAIDAYKTAEIDHGNDELWEAIHFLEWMENDNFIFLGMREYKFEGDVEDGELEPHEGTGLGLLSDPSVRVLRRGNEFVQITPEVREFLKKPEPLIIAKANVKSRVHRRVHMDYIGAKIFDDDGRMVGELRIVGLFASTAYTEPTSKIPFLRRKVASVMARSGYDTESHSGRALANVMEAFPRDELFQIDRDTLYSFAITILQLDERPRIRVLHRADKFDRYVSILCFVPRDRYTTEVRLNIGTYLANVFDGRLSAWYVTYLEGPLARVHYIVGRDKGKTPVADQDELERAVSDMVRTWPDSLRDALKDRFDPVAARELADRYALSFHGGYKEVYTAETALSDVMKIETLSEQRQTAITFFRAPGAKDTRLSLKVYNRGAPIPLSARVPLLENMGFRVINERTYRITPTDFPLSYLHEMTLEDRNGNVIDFDDAVKERLEGLFMAVWLGHAENDGYNGLVMTAGLAWRDIAAIRALSKYLRQAGIRFSEDYMWSTLGNYPQITAKLAELFHLRFDPSMSQADRDLGTARLENELQSALEEVASLDDDRILRRFQNTIDCILRTNFFQLDGTGHPKPTFAFKIESRKIEDLPDPKPFREIFVYSPRVEGVHLRFGMVARGGLRWSDRPQDFRTEVLGLVKAQQVKNAVIVPVGAKGGFVPKRLPDISNREAWFQEGTESYKVFINALLDVTDNLEEDTVVPPPAVQRYDGDDPYLVVAADKGTATFSDTANGISEGRGFWLGDAFASGGSAGYDHKKMGITARGGWEAVKRHFREMNRDIQTQPFTAAGVGDMSGDVFGNGMLLSKATKLVAAFDHRDIFIDPDPDPAKSWVERKRLFEMGRSSWKDYDASLISEGGGVFSRAAKSIPVSPQMQALLGLTRKSATPQELMMAILRMKVDLLWFGGIGTYIRATSETDAEAGDRANDPIRITAPEVGAKVIGEGANLGLTQLARIEFHRHGGRCNSDAIDNSAGVNSSDMEVNIKIALGAATKSGKLDLDARNALLAEMTDEVADLVLRNNYLQTLALSMTERCGMEDFGFQVRMMRQLEAAGLLDRKVEQLPSEAALTDMRKAGQLLSRAELGVLLAYAKITLYDALLASTVPDDTYLGRELFRYFPDQMAETYRDEIEGHRLRREIIATMLANSMINRGGPTFLTRLLDQTGATTTDIAQCFVAVRNSFDLTDLNGEIDLLDTKIDGALQLELYCRVQDLLLQRVVWFKRNVSFEQGIASVVDRFRGGIINLRDHLSDAMNPDQTGELVQVRDRYVEAGVPEALAHRLAWLPAETAIPDIIMVAEETQADLLKTAQAFFEVAAFFSIDSMHQLAERFEIRDYYDGLALDRAKATLVAAHRDVCSQAIKAGGFERWLAAHERTVERTTRTVKEILDGDLSVSKFSVAASLLAEATR</sequence>
<evidence type="ECO:0000259" key="3">
    <source>
        <dbReference type="Pfam" id="PF21074"/>
    </source>
</evidence>
<dbReference type="InterPro" id="IPR049064">
    <property type="entry name" value="NAD_Glu_DH_ACT3"/>
</dbReference>
<dbReference type="Pfam" id="PF21078">
    <property type="entry name" value="GDH_HM3"/>
    <property type="match status" value="1"/>
</dbReference>
<dbReference type="Gene3D" id="3.40.50.720">
    <property type="entry name" value="NAD(P)-binding Rossmann-like Domain"/>
    <property type="match status" value="1"/>
</dbReference>
<dbReference type="SUPFAM" id="SSF53223">
    <property type="entry name" value="Aminoacid dehydrogenase-like, N-terminal domain"/>
    <property type="match status" value="1"/>
</dbReference>
<dbReference type="InterPro" id="IPR049056">
    <property type="entry name" value="NAD_Glu_DH_HM3"/>
</dbReference>
<dbReference type="GO" id="GO:0004069">
    <property type="term" value="F:L-aspartate:2-oxoglutarate aminotransferase activity"/>
    <property type="evidence" value="ECO:0007669"/>
    <property type="project" value="InterPro"/>
</dbReference>
<dbReference type="InterPro" id="IPR046346">
    <property type="entry name" value="Aminoacid_DH-like_N_sf"/>
</dbReference>
<dbReference type="Pfam" id="PF05088">
    <property type="entry name" value="Bac_GDH_CD"/>
    <property type="match status" value="1"/>
</dbReference>
<dbReference type="InterPro" id="IPR036291">
    <property type="entry name" value="NAD(P)-bd_dom_sf"/>
</dbReference>
<dbReference type="RefSeq" id="WP_150495142.1">
    <property type="nucleotide sequence ID" value="NZ_BMFA01000002.1"/>
</dbReference>
<dbReference type="PANTHER" id="PTHR43403">
    <property type="entry name" value="NAD-SPECIFIC GLUTAMATE DEHYDROGENASE"/>
    <property type="match status" value="1"/>
</dbReference>
<accession>A0A916TD40</accession>
<protein>
    <submittedName>
        <fullName evidence="7">NAD-glutamate dehydrogenase</fullName>
    </submittedName>
</protein>
<dbReference type="Pfam" id="PF21077">
    <property type="entry name" value="GDH_ACT3"/>
    <property type="match status" value="1"/>
</dbReference>
<comment type="caution">
    <text evidence="7">The sequence shown here is derived from an EMBL/GenBank/DDBJ whole genome shotgun (WGS) entry which is preliminary data.</text>
</comment>
<dbReference type="InterPro" id="IPR007780">
    <property type="entry name" value="NAD_Glu_DH_bac"/>
</dbReference>
<evidence type="ECO:0000313" key="8">
    <source>
        <dbReference type="Proteomes" id="UP000605148"/>
    </source>
</evidence>
<dbReference type="GO" id="GO:0006538">
    <property type="term" value="P:L-glutamate catabolic process"/>
    <property type="evidence" value="ECO:0007669"/>
    <property type="project" value="InterPro"/>
</dbReference>
<dbReference type="PIRSF" id="PIRSF036761">
    <property type="entry name" value="GDH_Mll4104"/>
    <property type="match status" value="1"/>
</dbReference>
<dbReference type="OrthoDB" id="9758052at2"/>
<dbReference type="InterPro" id="IPR028971">
    <property type="entry name" value="NAD-GDH_cat"/>
</dbReference>
<dbReference type="InterPro" id="IPR024727">
    <property type="entry name" value="NAD_Glu_DH_N_ACT1"/>
</dbReference>
<dbReference type="Pfam" id="PF21075">
    <property type="entry name" value="GDH_ACT1"/>
    <property type="match status" value="1"/>
</dbReference>
<evidence type="ECO:0000313" key="7">
    <source>
        <dbReference type="EMBL" id="GGB38025.1"/>
    </source>
</evidence>
<feature type="domain" description="NAD-glutamate dehydrogenase ACT3" evidence="6">
    <location>
        <begin position="552"/>
        <end position="629"/>
    </location>
</feature>
<dbReference type="Pfam" id="PF21073">
    <property type="entry name" value="GDH_HM1"/>
    <property type="match status" value="1"/>
</dbReference>
<dbReference type="Proteomes" id="UP000605148">
    <property type="component" value="Unassembled WGS sequence"/>
</dbReference>
<organism evidence="7 8">
    <name type="scientific">Roseibium aquae</name>
    <dbReference type="NCBI Taxonomy" id="1323746"/>
    <lineage>
        <taxon>Bacteria</taxon>
        <taxon>Pseudomonadati</taxon>
        <taxon>Pseudomonadota</taxon>
        <taxon>Alphaproteobacteria</taxon>
        <taxon>Hyphomicrobiales</taxon>
        <taxon>Stappiaceae</taxon>
        <taxon>Roseibium</taxon>
    </lineage>
</organism>
<dbReference type="EMBL" id="BMFA01000002">
    <property type="protein sequence ID" value="GGB38025.1"/>
    <property type="molecule type" value="Genomic_DNA"/>
</dbReference>
<evidence type="ECO:0000259" key="2">
    <source>
        <dbReference type="Pfam" id="PF05088"/>
    </source>
</evidence>
<feature type="domain" description="NAD-specific glutamate dehydrogenase C-terminal" evidence="3">
    <location>
        <begin position="1269"/>
        <end position="1596"/>
    </location>
</feature>
<dbReference type="InterPro" id="IPR049062">
    <property type="entry name" value="NAD_Glu_DH_ACT2"/>
</dbReference>
<dbReference type="InterPro" id="IPR049059">
    <property type="entry name" value="NAD_Glu_DH_HM1"/>
</dbReference>
<feature type="domain" description="NAD-glutamate dehydrogenase N-terminal ACT1" evidence="4">
    <location>
        <begin position="30"/>
        <end position="175"/>
    </location>
</feature>
<evidence type="ECO:0000259" key="4">
    <source>
        <dbReference type="Pfam" id="PF21075"/>
    </source>
</evidence>
<dbReference type="SUPFAM" id="SSF51735">
    <property type="entry name" value="NAD(P)-binding Rossmann-fold domains"/>
    <property type="match status" value="1"/>
</dbReference>
<dbReference type="Pfam" id="PF21074">
    <property type="entry name" value="GDH_C"/>
    <property type="match status" value="1"/>
</dbReference>
<reference evidence="7" key="1">
    <citation type="journal article" date="2014" name="Int. J. Syst. Evol. Microbiol.">
        <title>Complete genome sequence of Corynebacterium casei LMG S-19264T (=DSM 44701T), isolated from a smear-ripened cheese.</title>
        <authorList>
            <consortium name="US DOE Joint Genome Institute (JGI-PGF)"/>
            <person name="Walter F."/>
            <person name="Albersmeier A."/>
            <person name="Kalinowski J."/>
            <person name="Ruckert C."/>
        </authorList>
    </citation>
    <scope>NUCLEOTIDE SEQUENCE</scope>
    <source>
        <strain evidence="7">CGMCC 1.12426</strain>
    </source>
</reference>
<gene>
    <name evidence="7" type="ORF">GCM10011316_07630</name>
</gene>
<reference evidence="7" key="2">
    <citation type="submission" date="2020-09" db="EMBL/GenBank/DDBJ databases">
        <authorList>
            <person name="Sun Q."/>
            <person name="Zhou Y."/>
        </authorList>
    </citation>
    <scope>NUCLEOTIDE SEQUENCE</scope>
    <source>
        <strain evidence="7">CGMCC 1.12426</strain>
    </source>
</reference>
<proteinExistence type="predicted"/>